<protein>
    <recommendedName>
        <fullName evidence="1">GCN5-related N-acetyltransferase Rv2170-like domain-containing protein</fullName>
    </recommendedName>
</protein>
<dbReference type="InterPro" id="IPR013653">
    <property type="entry name" value="GCN5-like_dom"/>
</dbReference>
<gene>
    <name evidence="2" type="ORF">DB88DRAFT_500462</name>
</gene>
<organism evidence="2 3">
    <name type="scientific">Papiliotrema laurentii</name>
    <name type="common">Cryptococcus laurentii</name>
    <dbReference type="NCBI Taxonomy" id="5418"/>
    <lineage>
        <taxon>Eukaryota</taxon>
        <taxon>Fungi</taxon>
        <taxon>Dikarya</taxon>
        <taxon>Basidiomycota</taxon>
        <taxon>Agaricomycotina</taxon>
        <taxon>Tremellomycetes</taxon>
        <taxon>Tremellales</taxon>
        <taxon>Rhynchogastremaceae</taxon>
        <taxon>Papiliotrema</taxon>
    </lineage>
</organism>
<keyword evidence="3" id="KW-1185">Reference proteome</keyword>
<evidence type="ECO:0000259" key="1">
    <source>
        <dbReference type="Pfam" id="PF08445"/>
    </source>
</evidence>
<reference evidence="2" key="1">
    <citation type="submission" date="2023-02" db="EMBL/GenBank/DDBJ databases">
        <title>Identification and recombinant expression of a fungal hydrolase from Papiliotrema laurentii that hydrolyzes apple cutin and clears colloidal polyester polyurethane.</title>
        <authorList>
            <consortium name="DOE Joint Genome Institute"/>
            <person name="Roman V.A."/>
            <person name="Bojanowski C."/>
            <person name="Crable B.R."/>
            <person name="Wagner D.N."/>
            <person name="Hung C.S."/>
            <person name="Nadeau L.J."/>
            <person name="Schratz L."/>
            <person name="Haridas S."/>
            <person name="Pangilinan J."/>
            <person name="Lipzen A."/>
            <person name="Na H."/>
            <person name="Yan M."/>
            <person name="Ng V."/>
            <person name="Grigoriev I.V."/>
            <person name="Spatafora J.W."/>
            <person name="Barlow D."/>
            <person name="Biffinger J."/>
            <person name="Kelley-Loughnane N."/>
            <person name="Varaljay V.A."/>
            <person name="Crookes-Goodson W.J."/>
        </authorList>
    </citation>
    <scope>NUCLEOTIDE SEQUENCE</scope>
    <source>
        <strain evidence="2">5307AH</strain>
    </source>
</reference>
<sequence length="337" mass="37440">MTKITAGNEPAQLYPHAPATLLPLLERHLPYALPVYGPIKTNTYQPVELDPDVSLPQSVGRIDQEDLKSVVWATFPVDKAHDPPEVWAVIVHLPDPQSTQTRFYCSTERTLLSRSGGKNGISAKGLEGRDRLDEQDVAVWRAGQDLVNGAISTIVRASPWIRKIGALNVLWNAEVLAVLGAPVNEVYDIWLAPDIESDESEGDEGIDKDGLTLDQCTVEDCEIIQKTREIKEDLAYYHARMAHISVVRPTNTSSGKPAPVAWLMTHAAGDQGALYTVEGYRRRGLARWVVRDRLEKDRGGQGVRGHVWVARGNAGSEGLWKKLGWGRGWSVRWVYVR</sequence>
<proteinExistence type="predicted"/>
<dbReference type="EMBL" id="JAODAN010000011">
    <property type="protein sequence ID" value="KAK1921351.1"/>
    <property type="molecule type" value="Genomic_DNA"/>
</dbReference>
<comment type="caution">
    <text evidence="2">The sequence shown here is derived from an EMBL/GenBank/DDBJ whole genome shotgun (WGS) entry which is preliminary data.</text>
</comment>
<feature type="domain" description="GCN5-related N-acetyltransferase Rv2170-like" evidence="1">
    <location>
        <begin position="259"/>
        <end position="334"/>
    </location>
</feature>
<dbReference type="AlphaFoldDB" id="A0AAD9CYA7"/>
<name>A0AAD9CYA7_PAPLA</name>
<evidence type="ECO:0000313" key="2">
    <source>
        <dbReference type="EMBL" id="KAK1921351.1"/>
    </source>
</evidence>
<dbReference type="SUPFAM" id="SSF55729">
    <property type="entry name" value="Acyl-CoA N-acyltransferases (Nat)"/>
    <property type="match status" value="1"/>
</dbReference>
<accession>A0AAD9CYA7</accession>
<evidence type="ECO:0000313" key="3">
    <source>
        <dbReference type="Proteomes" id="UP001182556"/>
    </source>
</evidence>
<dbReference type="InterPro" id="IPR016181">
    <property type="entry name" value="Acyl_CoA_acyltransferase"/>
</dbReference>
<dbReference type="Gene3D" id="3.40.630.30">
    <property type="match status" value="1"/>
</dbReference>
<dbReference type="Pfam" id="PF08445">
    <property type="entry name" value="FR47"/>
    <property type="match status" value="1"/>
</dbReference>
<dbReference type="Proteomes" id="UP001182556">
    <property type="component" value="Unassembled WGS sequence"/>
</dbReference>
<dbReference type="GO" id="GO:0016747">
    <property type="term" value="F:acyltransferase activity, transferring groups other than amino-acyl groups"/>
    <property type="evidence" value="ECO:0007669"/>
    <property type="project" value="InterPro"/>
</dbReference>